<feature type="binding site" evidence="1">
    <location>
        <position position="72"/>
    </location>
    <ligand>
        <name>Mg(2+)</name>
        <dbReference type="ChEBI" id="CHEBI:18420"/>
        <label>2</label>
    </ligand>
</feature>
<feature type="binding site" evidence="1">
    <location>
        <position position="140"/>
    </location>
    <ligand>
        <name>ATP</name>
        <dbReference type="ChEBI" id="CHEBI:30616"/>
    </ligand>
</feature>
<feature type="binding site" evidence="1">
    <location>
        <position position="28"/>
    </location>
    <ligand>
        <name>Mg(2+)</name>
        <dbReference type="ChEBI" id="CHEBI:18420"/>
        <label>4</label>
    </ligand>
</feature>
<feature type="binding site" evidence="1">
    <location>
        <position position="215"/>
    </location>
    <ligand>
        <name>Mg(2+)</name>
        <dbReference type="ChEBI" id="CHEBI:18420"/>
        <label>5</label>
    </ligand>
</feature>
<dbReference type="Gene3D" id="3.30.1330.10">
    <property type="entry name" value="PurM-like, N-terminal domain"/>
    <property type="match status" value="1"/>
</dbReference>
<comment type="catalytic activity">
    <reaction evidence="1">
        <text>thiamine phosphate + ATP = thiamine diphosphate + ADP</text>
        <dbReference type="Rhea" id="RHEA:15913"/>
        <dbReference type="ChEBI" id="CHEBI:30616"/>
        <dbReference type="ChEBI" id="CHEBI:37575"/>
        <dbReference type="ChEBI" id="CHEBI:58937"/>
        <dbReference type="ChEBI" id="CHEBI:456216"/>
        <dbReference type="EC" id="2.7.4.16"/>
    </reaction>
</comment>
<dbReference type="CDD" id="cd02194">
    <property type="entry name" value="ThiL"/>
    <property type="match status" value="1"/>
</dbReference>
<dbReference type="STRING" id="1069083.GCA_000371805_00300"/>
<evidence type="ECO:0000256" key="1">
    <source>
        <dbReference type="HAMAP-Rule" id="MF_02128"/>
    </source>
</evidence>
<comment type="similarity">
    <text evidence="1">Belongs to the thiamine-monophosphate kinase family.</text>
</comment>
<dbReference type="GO" id="GO:0009229">
    <property type="term" value="P:thiamine diphosphate biosynthetic process"/>
    <property type="evidence" value="ECO:0007669"/>
    <property type="project" value="UniProtKB-UniRule"/>
</dbReference>
<keyword evidence="4" id="KW-1185">Reference proteome</keyword>
<name>N6VRY9_9EURY</name>
<evidence type="ECO:0000259" key="2">
    <source>
        <dbReference type="Pfam" id="PF00586"/>
    </source>
</evidence>
<feature type="binding site" evidence="1">
    <location>
        <position position="212"/>
    </location>
    <ligand>
        <name>Mg(2+)</name>
        <dbReference type="ChEBI" id="CHEBI:18420"/>
        <label>3</label>
    </ligand>
</feature>
<comment type="miscellaneous">
    <text evidence="1">Reaction mechanism of ThiL seems to utilize a direct, inline transfer of the gamma-phosphate of ATP to TMP rather than a phosphorylated enzyme intermediate.</text>
</comment>
<feature type="binding site" evidence="1">
    <location>
        <position position="51"/>
    </location>
    <ligand>
        <name>substrate</name>
    </ligand>
</feature>
<feature type="binding site" evidence="1">
    <location>
        <begin position="117"/>
        <end position="118"/>
    </location>
    <ligand>
        <name>ATP</name>
        <dbReference type="ChEBI" id="CHEBI:30616"/>
    </ligand>
</feature>
<dbReference type="InterPro" id="IPR006283">
    <property type="entry name" value="ThiL-like"/>
</dbReference>
<dbReference type="Proteomes" id="UP000053695">
    <property type="component" value="Unassembled WGS sequence"/>
</dbReference>
<dbReference type="InterPro" id="IPR036921">
    <property type="entry name" value="PurM-like_N_sf"/>
</dbReference>
<dbReference type="Pfam" id="PF00586">
    <property type="entry name" value="AIRS"/>
    <property type="match status" value="1"/>
</dbReference>
<comment type="function">
    <text evidence="1">Catalyzes the ATP-dependent phosphorylation of thiamine-monophosphate (TMP) to form thiamine-pyrophosphate (TPP), the active form of vitamin B1.</text>
</comment>
<dbReference type="AlphaFoldDB" id="N6VRY9"/>
<accession>N6VRY9</accession>
<feature type="binding site" evidence="1">
    <location>
        <position position="305"/>
    </location>
    <ligand>
        <name>substrate</name>
    </ligand>
</feature>
<feature type="binding site" evidence="1">
    <location>
        <position position="44"/>
    </location>
    <ligand>
        <name>Mg(2+)</name>
        <dbReference type="ChEBI" id="CHEBI:18420"/>
        <label>1</label>
    </ligand>
</feature>
<feature type="binding site" evidence="1">
    <location>
        <position position="72"/>
    </location>
    <ligand>
        <name>Mg(2+)</name>
        <dbReference type="ChEBI" id="CHEBI:18420"/>
        <label>3</label>
    </ligand>
</feature>
<reference evidence="3 4" key="1">
    <citation type="journal article" date="2013" name="Genome Announc.">
        <title>Draft Genome Sequence of a Highly Flagellated, Fast-Swimming Archaeon, Methanocaldococcus villosus Strain KIN24-T80 (DSM 22612).</title>
        <authorList>
            <person name="Thennarasu S."/>
            <person name="Polireddy D."/>
            <person name="Antony A."/>
            <person name="Yada M.R."/>
            <person name="Algarawi S."/>
            <person name="Sivakumar N."/>
        </authorList>
    </citation>
    <scope>NUCLEOTIDE SEQUENCE [LARGE SCALE GENOMIC DNA]</scope>
    <source>
        <strain evidence="3 4">KIN24-T80</strain>
    </source>
</reference>
<dbReference type="PANTHER" id="PTHR30270:SF3">
    <property type="entry name" value="THIAMINE-MONOPHOSPHATE KINASE"/>
    <property type="match status" value="1"/>
</dbReference>
<dbReference type="InterPro" id="IPR016188">
    <property type="entry name" value="PurM-like_N"/>
</dbReference>
<keyword evidence="1" id="KW-0547">Nucleotide-binding</keyword>
<dbReference type="EMBL" id="APMM01000034">
    <property type="protein sequence ID" value="ENN95926.1"/>
    <property type="molecule type" value="Genomic_DNA"/>
</dbReference>
<dbReference type="EC" id="2.7.4.16" evidence="1"/>
<dbReference type="PIRSF" id="PIRSF005303">
    <property type="entry name" value="Thiam_monoph_kin"/>
    <property type="match status" value="1"/>
</dbReference>
<comment type="pathway">
    <text evidence="1">Cofactor biosynthesis; thiamine diphosphate biosynthesis; thiamine diphosphate from thiamine phosphate: step 1/1.</text>
</comment>
<dbReference type="SUPFAM" id="SSF55326">
    <property type="entry name" value="PurM N-terminal domain-like"/>
    <property type="match status" value="1"/>
</dbReference>
<dbReference type="GO" id="GO:0005524">
    <property type="term" value="F:ATP binding"/>
    <property type="evidence" value="ECO:0007669"/>
    <property type="project" value="UniProtKB-UniRule"/>
</dbReference>
<feature type="binding site" evidence="1">
    <location>
        <position position="43"/>
    </location>
    <ligand>
        <name>Mg(2+)</name>
        <dbReference type="ChEBI" id="CHEBI:18420"/>
        <label>1</label>
    </ligand>
</feature>
<feature type="binding site" evidence="1">
    <location>
        <position position="28"/>
    </location>
    <ligand>
        <name>Mg(2+)</name>
        <dbReference type="ChEBI" id="CHEBI:18420"/>
        <label>3</label>
    </ligand>
</feature>
<keyword evidence="1" id="KW-0784">Thiamine biosynthesis</keyword>
<keyword evidence="1" id="KW-0460">Magnesium</keyword>
<keyword evidence="1" id="KW-0067">ATP-binding</keyword>
<feature type="binding site" evidence="1">
    <location>
        <position position="100"/>
    </location>
    <ligand>
        <name>ATP</name>
        <dbReference type="ChEBI" id="CHEBI:30616"/>
    </ligand>
</feature>
<feature type="binding site" evidence="1">
    <location>
        <position position="214"/>
    </location>
    <ligand>
        <name>ATP</name>
        <dbReference type="ChEBI" id="CHEBI:30616"/>
    </ligand>
</feature>
<evidence type="ECO:0000313" key="3">
    <source>
        <dbReference type="EMBL" id="ENN95926.1"/>
    </source>
</evidence>
<feature type="binding site" evidence="1">
    <location>
        <position position="118"/>
    </location>
    <ligand>
        <name>Mg(2+)</name>
        <dbReference type="ChEBI" id="CHEBI:18420"/>
        <label>1</label>
    </ligand>
</feature>
<comment type="caution">
    <text evidence="3">The sequence shown here is derived from an EMBL/GenBank/DDBJ whole genome shotgun (WGS) entry which is preliminary data.</text>
</comment>
<dbReference type="GO" id="GO:0009030">
    <property type="term" value="F:thiamine-phosphate kinase activity"/>
    <property type="evidence" value="ECO:0007669"/>
    <property type="project" value="UniProtKB-UniRule"/>
</dbReference>
<keyword evidence="1" id="KW-0808">Transferase</keyword>
<feature type="binding site" evidence="1">
    <location>
        <position position="42"/>
    </location>
    <ligand>
        <name>Mg(2+)</name>
        <dbReference type="ChEBI" id="CHEBI:18420"/>
        <label>4</label>
    </ligand>
</feature>
<feature type="domain" description="PurM-like N-terminal" evidence="2">
    <location>
        <begin position="27"/>
        <end position="133"/>
    </location>
</feature>
<dbReference type="RefSeq" id="WP_004592268.1">
    <property type="nucleotide sequence ID" value="NZ_APMM01000034.1"/>
</dbReference>
<dbReference type="UniPathway" id="UPA00060">
    <property type="reaction ID" value="UER00142"/>
</dbReference>
<keyword evidence="1" id="KW-0479">Metal-binding</keyword>
<sequence length="309" mass="35269">MDEIKVIEIAKSLLNFKRDYVVKGIDDDGAVLKIGKKYIILTSDMMLRETHIPEILSAYEIGARILTANVSDLLAMGAEPLAFLLSLAVDRDEKFIYELYRGLSDYSKHYNCPIVGGDTVKGDLILSGFAIGITNKPLFREGKINDDIAVTNDIGRVYCSIYLYNLYKKGKISYKEFLNYAEKYKNIMEKLRKPVARMEILDVKEFLHGACDISDGLAKEIRYFKNFEIYGDKLLKSIPEDVLSFCDEFNLDPIKVALNSGEEFEILFTTDKLNKVKKHVKVNKIGKIIENGQYIDGKELKDIGYVHKW</sequence>
<proteinExistence type="inferred from homology"/>
<dbReference type="GO" id="GO:0009228">
    <property type="term" value="P:thiamine biosynthetic process"/>
    <property type="evidence" value="ECO:0007669"/>
    <property type="project" value="UniProtKB-KW"/>
</dbReference>
<feature type="binding site" evidence="1">
    <location>
        <position position="72"/>
    </location>
    <ligand>
        <name>Mg(2+)</name>
        <dbReference type="ChEBI" id="CHEBI:18420"/>
        <label>4</label>
    </ligand>
</feature>
<gene>
    <name evidence="1" type="primary">thiL</name>
    <name evidence="3" type="ORF">J422_05249</name>
</gene>
<dbReference type="PANTHER" id="PTHR30270">
    <property type="entry name" value="THIAMINE-MONOPHOSPHATE KINASE"/>
    <property type="match status" value="1"/>
</dbReference>
<organism evidence="3 4">
    <name type="scientific">Methanocaldococcus villosus KIN24-T80</name>
    <dbReference type="NCBI Taxonomy" id="1069083"/>
    <lineage>
        <taxon>Archaea</taxon>
        <taxon>Methanobacteriati</taxon>
        <taxon>Methanobacteriota</taxon>
        <taxon>Methanomada group</taxon>
        <taxon>Methanococci</taxon>
        <taxon>Methanococcales</taxon>
        <taxon>Methanocaldococcaceae</taxon>
        <taxon>Methanocaldococcus</taxon>
    </lineage>
</organism>
<feature type="binding site" evidence="1">
    <location>
        <position position="44"/>
    </location>
    <ligand>
        <name>Mg(2+)</name>
        <dbReference type="ChEBI" id="CHEBI:18420"/>
        <label>2</label>
    </ligand>
</feature>
<dbReference type="OrthoDB" id="45909at2157"/>
<protein>
    <recommendedName>
        <fullName evidence="1">Thiamine-monophosphate kinase</fullName>
        <shortName evidence="1">TMP kinase</shortName>
        <shortName evidence="1">Thiamine-phosphate kinase</shortName>
        <ecNumber evidence="1">2.7.4.16</ecNumber>
    </recommendedName>
</protein>
<dbReference type="HAMAP" id="MF_02128">
    <property type="entry name" value="TMP_kinase"/>
    <property type="match status" value="1"/>
</dbReference>
<feature type="binding site" evidence="1">
    <location>
        <position position="262"/>
    </location>
    <ligand>
        <name>substrate</name>
    </ligand>
</feature>
<keyword evidence="1 3" id="KW-0418">Kinase</keyword>
<evidence type="ECO:0000313" key="4">
    <source>
        <dbReference type="Proteomes" id="UP000053695"/>
    </source>
</evidence>
<dbReference type="GO" id="GO:0000287">
    <property type="term" value="F:magnesium ion binding"/>
    <property type="evidence" value="ECO:0007669"/>
    <property type="project" value="UniProtKB-UniRule"/>
</dbReference>
<dbReference type="Gene3D" id="3.90.650.10">
    <property type="entry name" value="PurM-like C-terminal domain"/>
    <property type="match status" value="1"/>
</dbReference>
<dbReference type="InterPro" id="IPR036676">
    <property type="entry name" value="PurM-like_C_sf"/>
</dbReference>
<dbReference type="SUPFAM" id="SSF56042">
    <property type="entry name" value="PurM C-terminal domain-like"/>
    <property type="match status" value="1"/>
</dbReference>
<dbReference type="PATRIC" id="fig|1069083.5.peg.1025"/>